<feature type="chain" id="PRO_5013229603" evidence="5">
    <location>
        <begin position="20"/>
        <end position="553"/>
    </location>
</feature>
<dbReference type="GO" id="GO:0005975">
    <property type="term" value="P:carbohydrate metabolic process"/>
    <property type="evidence" value="ECO:0007669"/>
    <property type="project" value="InterPro"/>
</dbReference>
<evidence type="ECO:0000313" key="8">
    <source>
        <dbReference type="Proteomes" id="UP000192276"/>
    </source>
</evidence>
<sequence>MKKNNLIFFVLIAMVSVYAVQLKAQTTNERSPYNWNNLPKIAEPKFRRDTFNIEKFGAVADGLTLNTVSINRAIATCSSKGGGVVLVPGGIWLTGPVEMKSNVNLHLERDAILLFTSDFDQYPLVEGTYEGRRSARNQSPIFGNDLQNIAITGRGVVDGNGDVWRMVGKDKLTEREWKAKKASGGLVSADDRIWFPSAKTKLAHEQRRGTAILPGQTLKDFEDIKDFLRPNLVVFNNCKKVLLEGVTFQNSPAWCLHPVMCEDLTVRNVFAKNPDYAQNGDGLDVESCRNVLIEGCTFDVGDDGICIKSGKDEEGRKRGKPTENVIVRNNIVYKGHGGFVVGSEMSGGARNIFVYDCSFMGTNIGLRFKTARGRGGVVENIFVKNIRMKDIVEDAILWDMYYFTKPPAAGEKTEVPEVTEATPRFRNFQLSDIVCNGAKRGIFIRGLPEMKVMGIELSNIVLKTDKGAEIIEASEISMKNVTLISKNAGPVVYVESGSNITLNGFKYASDAGLLFSINGEKNKNIRVVNARIPNSAGKVAFSNGANPAVLITD</sequence>
<dbReference type="STRING" id="550983.A4R26_18160"/>
<evidence type="ECO:0000313" key="7">
    <source>
        <dbReference type="EMBL" id="OQP62278.1"/>
    </source>
</evidence>
<proteinExistence type="inferred from homology"/>
<dbReference type="InterPro" id="IPR051801">
    <property type="entry name" value="GH28_Enzymes"/>
</dbReference>
<dbReference type="Proteomes" id="UP000192276">
    <property type="component" value="Unassembled WGS sequence"/>
</dbReference>
<keyword evidence="2 4" id="KW-0378">Hydrolase</keyword>
<accession>A0A1V9FVE5</accession>
<evidence type="ECO:0000256" key="5">
    <source>
        <dbReference type="SAM" id="SignalP"/>
    </source>
</evidence>
<dbReference type="SUPFAM" id="SSF51126">
    <property type="entry name" value="Pectin lyase-like"/>
    <property type="match status" value="1"/>
</dbReference>
<dbReference type="SMART" id="SM00710">
    <property type="entry name" value="PbH1"/>
    <property type="match status" value="5"/>
</dbReference>
<dbReference type="AlphaFoldDB" id="A0A1V9FVE5"/>
<gene>
    <name evidence="7" type="ORF">A4R26_18160</name>
</gene>
<keyword evidence="5" id="KW-0732">Signal</keyword>
<dbReference type="PANTHER" id="PTHR31339:SF9">
    <property type="entry name" value="PLASMIN AND FIBRONECTIN-BINDING PROTEIN A"/>
    <property type="match status" value="1"/>
</dbReference>
<dbReference type="InterPro" id="IPR011050">
    <property type="entry name" value="Pectin_lyase_fold/virulence"/>
</dbReference>
<dbReference type="Gene3D" id="2.160.20.10">
    <property type="entry name" value="Single-stranded right-handed beta-helix, Pectin lyase-like"/>
    <property type="match status" value="1"/>
</dbReference>
<dbReference type="GO" id="GO:0004650">
    <property type="term" value="F:polygalacturonase activity"/>
    <property type="evidence" value="ECO:0007669"/>
    <property type="project" value="InterPro"/>
</dbReference>
<keyword evidence="8" id="KW-1185">Reference proteome</keyword>
<comment type="caution">
    <text evidence="7">The sequence shown here is derived from an EMBL/GenBank/DDBJ whole genome shotgun (WGS) entry which is preliminary data.</text>
</comment>
<dbReference type="Pfam" id="PF12708">
    <property type="entry name" value="Pect-lyase_RHGA_epim"/>
    <property type="match status" value="1"/>
</dbReference>
<dbReference type="EMBL" id="LWBP01000123">
    <property type="protein sequence ID" value="OQP62278.1"/>
    <property type="molecule type" value="Genomic_DNA"/>
</dbReference>
<organism evidence="7 8">
    <name type="scientific">Niastella populi</name>
    <dbReference type="NCBI Taxonomy" id="550983"/>
    <lineage>
        <taxon>Bacteria</taxon>
        <taxon>Pseudomonadati</taxon>
        <taxon>Bacteroidota</taxon>
        <taxon>Chitinophagia</taxon>
        <taxon>Chitinophagales</taxon>
        <taxon>Chitinophagaceae</taxon>
        <taxon>Niastella</taxon>
    </lineage>
</organism>
<dbReference type="Pfam" id="PF00295">
    <property type="entry name" value="Glyco_hydro_28"/>
    <property type="match status" value="1"/>
</dbReference>
<keyword evidence="3 4" id="KW-0326">Glycosidase</keyword>
<evidence type="ECO:0000256" key="2">
    <source>
        <dbReference type="ARBA" id="ARBA00022801"/>
    </source>
</evidence>
<evidence type="ECO:0000256" key="1">
    <source>
        <dbReference type="ARBA" id="ARBA00008834"/>
    </source>
</evidence>
<dbReference type="InterPro" id="IPR000743">
    <property type="entry name" value="Glyco_hydro_28"/>
</dbReference>
<evidence type="ECO:0000256" key="3">
    <source>
        <dbReference type="ARBA" id="ARBA00023295"/>
    </source>
</evidence>
<dbReference type="PROSITE" id="PS00502">
    <property type="entry name" value="POLYGALACTURONASE"/>
    <property type="match status" value="1"/>
</dbReference>
<dbReference type="PANTHER" id="PTHR31339">
    <property type="entry name" value="PECTIN LYASE-RELATED"/>
    <property type="match status" value="1"/>
</dbReference>
<dbReference type="InterPro" id="IPR006626">
    <property type="entry name" value="PbH1"/>
</dbReference>
<protein>
    <submittedName>
        <fullName evidence="7">Glycoside hydrolase</fullName>
    </submittedName>
</protein>
<name>A0A1V9FVE5_9BACT</name>
<feature type="domain" description="Rhamnogalacturonase A/B/Epimerase-like pectate lyase" evidence="6">
    <location>
        <begin position="51"/>
        <end position="183"/>
    </location>
</feature>
<evidence type="ECO:0000256" key="4">
    <source>
        <dbReference type="RuleBase" id="RU361169"/>
    </source>
</evidence>
<dbReference type="InterPro" id="IPR012334">
    <property type="entry name" value="Pectin_lyas_fold"/>
</dbReference>
<dbReference type="InterPro" id="IPR024535">
    <property type="entry name" value="RHGA/B-epi-like_pectate_lyase"/>
</dbReference>
<evidence type="ECO:0000259" key="6">
    <source>
        <dbReference type="Pfam" id="PF12708"/>
    </source>
</evidence>
<feature type="signal peptide" evidence="5">
    <location>
        <begin position="1"/>
        <end position="19"/>
    </location>
</feature>
<comment type="similarity">
    <text evidence="1 4">Belongs to the glycosyl hydrolase 28 family.</text>
</comment>
<reference evidence="8" key="1">
    <citation type="submission" date="2016-04" db="EMBL/GenBank/DDBJ databases">
        <authorList>
            <person name="Chen L."/>
            <person name="Zhuang W."/>
            <person name="Wang G."/>
        </authorList>
    </citation>
    <scope>NUCLEOTIDE SEQUENCE [LARGE SCALE GENOMIC DNA]</scope>
    <source>
        <strain evidence="8">208</strain>
    </source>
</reference>